<accession>A0AAD9Q4Q2</accession>
<dbReference type="InterPro" id="IPR001660">
    <property type="entry name" value="SAM"/>
</dbReference>
<evidence type="ECO:0000313" key="6">
    <source>
        <dbReference type="Proteomes" id="UP001249851"/>
    </source>
</evidence>
<evidence type="ECO:0000259" key="4">
    <source>
        <dbReference type="PROSITE" id="PS50105"/>
    </source>
</evidence>
<dbReference type="SMART" id="SM00454">
    <property type="entry name" value="SAM"/>
    <property type="match status" value="1"/>
</dbReference>
<dbReference type="AlphaFoldDB" id="A0AAD9Q4Q2"/>
<name>A0AAD9Q4Q2_ACRCE</name>
<dbReference type="PROSITE" id="PS50105">
    <property type="entry name" value="SAM_DOMAIN"/>
    <property type="match status" value="1"/>
</dbReference>
<evidence type="ECO:0000313" key="5">
    <source>
        <dbReference type="EMBL" id="KAK2554499.1"/>
    </source>
</evidence>
<protein>
    <recommendedName>
        <fullName evidence="4">SAM domain-containing protein</fullName>
    </recommendedName>
</protein>
<proteinExistence type="inferred from homology"/>
<keyword evidence="2" id="KW-0597">Phosphoprotein</keyword>
<dbReference type="Pfam" id="PF00536">
    <property type="entry name" value="SAM_1"/>
    <property type="match status" value="1"/>
</dbReference>
<reference evidence="5" key="2">
    <citation type="journal article" date="2023" name="Science">
        <title>Genomic signatures of disease resistance in endangered staghorn corals.</title>
        <authorList>
            <person name="Vollmer S.V."/>
            <person name="Selwyn J.D."/>
            <person name="Despard B.A."/>
            <person name="Roesel C.L."/>
        </authorList>
    </citation>
    <scope>NUCLEOTIDE SEQUENCE</scope>
    <source>
        <strain evidence="5">K2</strain>
    </source>
</reference>
<reference evidence="5" key="1">
    <citation type="journal article" date="2023" name="G3 (Bethesda)">
        <title>Whole genome assembly and annotation of the endangered Caribbean coral Acropora cervicornis.</title>
        <authorList>
            <person name="Selwyn J.D."/>
            <person name="Vollmer S.V."/>
        </authorList>
    </citation>
    <scope>NUCLEOTIDE SEQUENCE</scope>
    <source>
        <strain evidence="5">K2</strain>
    </source>
</reference>
<evidence type="ECO:0000256" key="3">
    <source>
        <dbReference type="SAM" id="MobiDB-lite"/>
    </source>
</evidence>
<dbReference type="InterPro" id="IPR052281">
    <property type="entry name" value="GAREM"/>
</dbReference>
<evidence type="ECO:0000256" key="1">
    <source>
        <dbReference type="ARBA" id="ARBA00006392"/>
    </source>
</evidence>
<keyword evidence="6" id="KW-1185">Reference proteome</keyword>
<comment type="similarity">
    <text evidence="1">Belongs to the GAREM family.</text>
</comment>
<organism evidence="5 6">
    <name type="scientific">Acropora cervicornis</name>
    <name type="common">Staghorn coral</name>
    <dbReference type="NCBI Taxonomy" id="6130"/>
    <lineage>
        <taxon>Eukaryota</taxon>
        <taxon>Metazoa</taxon>
        <taxon>Cnidaria</taxon>
        <taxon>Anthozoa</taxon>
        <taxon>Hexacorallia</taxon>
        <taxon>Scleractinia</taxon>
        <taxon>Astrocoeniina</taxon>
        <taxon>Acroporidae</taxon>
        <taxon>Acropora</taxon>
    </lineage>
</organism>
<dbReference type="Gene3D" id="1.10.150.50">
    <property type="entry name" value="Transcription Factor, Ets-1"/>
    <property type="match status" value="1"/>
</dbReference>
<dbReference type="Pfam" id="PF12736">
    <property type="entry name" value="CABIT"/>
    <property type="match status" value="1"/>
</dbReference>
<dbReference type="PANTHER" id="PTHR14454">
    <property type="entry name" value="GRB2-ASSOCIATED AND REGULATOR OF MAPK PROTEIN FAMILY MEMBER"/>
    <property type="match status" value="1"/>
</dbReference>
<gene>
    <name evidence="5" type="ORF">P5673_023943</name>
</gene>
<feature type="region of interest" description="Disordered" evidence="3">
    <location>
        <begin position="333"/>
        <end position="374"/>
    </location>
</feature>
<sequence length="608" mass="68098">MARGASTAERKLSTIVWSDQSYSLNAFLSSSSFPLPQLVQVESGIYSEDEAKTLSSGQILTLHFTKSTDKILGKFTGGKELFIPINFPLKVEILPTVCEDVYYSVQDVADAICVKFIRVVHDAPPTYKVKAGDILKIKKTIEENHTQYLECEFVNKTHDGVKLPLDYMASFEPLAETGQYHLYEALQKFNLPVRVKFISSEDILNAEVNDENDWSSIGSVLLKETNEESTVICTSRDEGIVTVLMLPTDLDVSVYPALGALTNDKAYTRFCKSIHDGADLQKAIELSKMKESKLCTESEVDVEVLYDYEEIKPSIPPRRPKHPKDCEEEVGYRNVTPSITLQEPAPKRPPKPKPRSRTKANSSKPNKEDAPTQCVSPLQNMSLNEYVNSFPETLPTDNSAEGIGNLMTDFGNDSSAIHLEKGEDVYEIIDEDSNSEDEDVYCEIDDDCYVFWDPENSGQSEYVNDNVSAKEISQKTAIDYAYCDVDNYYGAEQTPRVASDDQLNAAEFSPSRVPINRDNLNATALVPSSTSEFPDDLSQLSISEVGECLRKLNLEKYTETFASKQIDGEMFSTLNDESSLISVGVDSIFDRKKILKFVHGWRPKFQKN</sequence>
<dbReference type="InterPro" id="IPR013761">
    <property type="entry name" value="SAM/pointed_sf"/>
</dbReference>
<dbReference type="EMBL" id="JARQWQ010000069">
    <property type="protein sequence ID" value="KAK2554499.1"/>
    <property type="molecule type" value="Genomic_DNA"/>
</dbReference>
<dbReference type="InterPro" id="IPR025946">
    <property type="entry name" value="CABIT_dom"/>
</dbReference>
<feature type="compositionally biased region" description="Basic residues" evidence="3">
    <location>
        <begin position="348"/>
        <end position="358"/>
    </location>
</feature>
<dbReference type="SUPFAM" id="SSF47769">
    <property type="entry name" value="SAM/Pointed domain"/>
    <property type="match status" value="1"/>
</dbReference>
<dbReference type="CDD" id="cd09487">
    <property type="entry name" value="SAM_superfamily"/>
    <property type="match status" value="1"/>
</dbReference>
<comment type="caution">
    <text evidence="5">The sequence shown here is derived from an EMBL/GenBank/DDBJ whole genome shotgun (WGS) entry which is preliminary data.</text>
</comment>
<evidence type="ECO:0000256" key="2">
    <source>
        <dbReference type="ARBA" id="ARBA00022553"/>
    </source>
</evidence>
<dbReference type="PANTHER" id="PTHR14454:SF11">
    <property type="entry name" value="SERRANO, ISOFORM F"/>
    <property type="match status" value="1"/>
</dbReference>
<dbReference type="Proteomes" id="UP001249851">
    <property type="component" value="Unassembled WGS sequence"/>
</dbReference>
<feature type="domain" description="SAM" evidence="4">
    <location>
        <begin position="540"/>
        <end position="604"/>
    </location>
</feature>